<dbReference type="PANTHER" id="PTHR33164:SF95">
    <property type="entry name" value="TRANSCRIPTIONAL REGULATOR"/>
    <property type="match status" value="1"/>
</dbReference>
<dbReference type="PRINTS" id="PR00598">
    <property type="entry name" value="HTHMARR"/>
</dbReference>
<dbReference type="Gene3D" id="1.10.10.10">
    <property type="entry name" value="Winged helix-like DNA-binding domain superfamily/Winged helix DNA-binding domain"/>
    <property type="match status" value="1"/>
</dbReference>
<accession>A0A4Q7L6F6</accession>
<evidence type="ECO:0000259" key="1">
    <source>
        <dbReference type="PROSITE" id="PS50995"/>
    </source>
</evidence>
<dbReference type="PANTHER" id="PTHR33164">
    <property type="entry name" value="TRANSCRIPTIONAL REGULATOR, MARR FAMILY"/>
    <property type="match status" value="1"/>
</dbReference>
<proteinExistence type="predicted"/>
<dbReference type="RefSeq" id="WP_130341892.1">
    <property type="nucleotide sequence ID" value="NZ_SGWQ01000001.1"/>
</dbReference>
<name>A0A4Q7L6F6_9PSEU</name>
<reference evidence="2 3" key="1">
    <citation type="submission" date="2019-02" db="EMBL/GenBank/DDBJ databases">
        <title>Genomic Encyclopedia of Type Strains, Phase IV (KMG-IV): sequencing the most valuable type-strain genomes for metagenomic binning, comparative biology and taxonomic classification.</title>
        <authorList>
            <person name="Goeker M."/>
        </authorList>
    </citation>
    <scope>NUCLEOTIDE SEQUENCE [LARGE SCALE GENOMIC DNA]</scope>
    <source>
        <strain evidence="2 3">DSM 101727</strain>
    </source>
</reference>
<feature type="domain" description="HTH marR-type" evidence="1">
    <location>
        <begin position="11"/>
        <end position="143"/>
    </location>
</feature>
<dbReference type="GO" id="GO:0003700">
    <property type="term" value="F:DNA-binding transcription factor activity"/>
    <property type="evidence" value="ECO:0007669"/>
    <property type="project" value="InterPro"/>
</dbReference>
<dbReference type="GO" id="GO:0003677">
    <property type="term" value="F:DNA binding"/>
    <property type="evidence" value="ECO:0007669"/>
    <property type="project" value="UniProtKB-KW"/>
</dbReference>
<dbReference type="InterPro" id="IPR000835">
    <property type="entry name" value="HTH_MarR-typ"/>
</dbReference>
<dbReference type="EMBL" id="SGWQ01000001">
    <property type="protein sequence ID" value="RZS44171.1"/>
    <property type="molecule type" value="Genomic_DNA"/>
</dbReference>
<protein>
    <submittedName>
        <fullName evidence="2">DNA-binding MarR family transcriptional regulator</fullName>
    </submittedName>
</protein>
<comment type="caution">
    <text evidence="2">The sequence shown here is derived from an EMBL/GenBank/DDBJ whole genome shotgun (WGS) entry which is preliminary data.</text>
</comment>
<dbReference type="InterPro" id="IPR036388">
    <property type="entry name" value="WH-like_DNA-bd_sf"/>
</dbReference>
<dbReference type="PROSITE" id="PS50995">
    <property type="entry name" value="HTH_MARR_2"/>
    <property type="match status" value="1"/>
</dbReference>
<dbReference type="Proteomes" id="UP000294257">
    <property type="component" value="Unassembled WGS sequence"/>
</dbReference>
<keyword evidence="3" id="KW-1185">Reference proteome</keyword>
<sequence>MHRGDGVARLRNAPTWLIKMAAERAGRLLADGFAAADSRGYHYLLLAALDEHGPSSQAELGRRCGIDRSDVVAAINEMAAANLVERRPDENDRRRNVITLTRAGSRHLKRLDDVVGGIQDAVLEPLSDRERQQLLRLLAKLVDHGG</sequence>
<dbReference type="InterPro" id="IPR036390">
    <property type="entry name" value="WH_DNA-bd_sf"/>
</dbReference>
<gene>
    <name evidence="2" type="ORF">EV193_10146</name>
</gene>
<organism evidence="2 3">
    <name type="scientific">Herbihabitans rhizosphaerae</name>
    <dbReference type="NCBI Taxonomy" id="1872711"/>
    <lineage>
        <taxon>Bacteria</taxon>
        <taxon>Bacillati</taxon>
        <taxon>Actinomycetota</taxon>
        <taxon>Actinomycetes</taxon>
        <taxon>Pseudonocardiales</taxon>
        <taxon>Pseudonocardiaceae</taxon>
        <taxon>Herbihabitans</taxon>
    </lineage>
</organism>
<dbReference type="SMART" id="SM00347">
    <property type="entry name" value="HTH_MARR"/>
    <property type="match status" value="1"/>
</dbReference>
<dbReference type="GO" id="GO:0006950">
    <property type="term" value="P:response to stress"/>
    <property type="evidence" value="ECO:0007669"/>
    <property type="project" value="TreeGrafter"/>
</dbReference>
<dbReference type="Pfam" id="PF12802">
    <property type="entry name" value="MarR_2"/>
    <property type="match status" value="1"/>
</dbReference>
<evidence type="ECO:0000313" key="2">
    <source>
        <dbReference type="EMBL" id="RZS44171.1"/>
    </source>
</evidence>
<keyword evidence="2" id="KW-0238">DNA-binding</keyword>
<evidence type="ECO:0000313" key="3">
    <source>
        <dbReference type="Proteomes" id="UP000294257"/>
    </source>
</evidence>
<dbReference type="SUPFAM" id="SSF46785">
    <property type="entry name" value="Winged helix' DNA-binding domain"/>
    <property type="match status" value="1"/>
</dbReference>
<dbReference type="AlphaFoldDB" id="A0A4Q7L6F6"/>
<dbReference type="InterPro" id="IPR039422">
    <property type="entry name" value="MarR/SlyA-like"/>
</dbReference>
<dbReference type="OrthoDB" id="4826718at2"/>